<protein>
    <submittedName>
        <fullName evidence="1">Uncharacterized protein</fullName>
    </submittedName>
</protein>
<name>A0A2P2MKI3_RHIMU</name>
<accession>A0A2P2MKI3</accession>
<proteinExistence type="predicted"/>
<dbReference type="AlphaFoldDB" id="A0A2P2MKI3"/>
<evidence type="ECO:0000313" key="1">
    <source>
        <dbReference type="EMBL" id="MBX30692.1"/>
    </source>
</evidence>
<reference evidence="1" key="1">
    <citation type="submission" date="2018-02" db="EMBL/GenBank/DDBJ databases">
        <title>Rhizophora mucronata_Transcriptome.</title>
        <authorList>
            <person name="Meera S.P."/>
            <person name="Sreeshan A."/>
            <person name="Augustine A."/>
        </authorList>
    </citation>
    <scope>NUCLEOTIDE SEQUENCE</scope>
    <source>
        <tissue evidence="1">Leaf</tissue>
    </source>
</reference>
<dbReference type="EMBL" id="GGEC01050208">
    <property type="protein sequence ID" value="MBX30692.1"/>
    <property type="molecule type" value="Transcribed_RNA"/>
</dbReference>
<sequence length="61" mass="7240">MCREDGRVHLSAEEEMAAEESLSIYCKPVELYNILQRRAVRNVIMYFELSSLDAFYVYHHL</sequence>
<organism evidence="1">
    <name type="scientific">Rhizophora mucronata</name>
    <name type="common">Asiatic mangrove</name>
    <dbReference type="NCBI Taxonomy" id="61149"/>
    <lineage>
        <taxon>Eukaryota</taxon>
        <taxon>Viridiplantae</taxon>
        <taxon>Streptophyta</taxon>
        <taxon>Embryophyta</taxon>
        <taxon>Tracheophyta</taxon>
        <taxon>Spermatophyta</taxon>
        <taxon>Magnoliopsida</taxon>
        <taxon>eudicotyledons</taxon>
        <taxon>Gunneridae</taxon>
        <taxon>Pentapetalae</taxon>
        <taxon>rosids</taxon>
        <taxon>fabids</taxon>
        <taxon>Malpighiales</taxon>
        <taxon>Rhizophoraceae</taxon>
        <taxon>Rhizophora</taxon>
    </lineage>
</organism>